<accession>A0AAJ6QNT9</accession>
<dbReference type="SUPFAM" id="SSF49785">
    <property type="entry name" value="Galactose-binding domain-like"/>
    <property type="match status" value="2"/>
</dbReference>
<dbReference type="PROSITE" id="PS50097">
    <property type="entry name" value="BTB"/>
    <property type="match status" value="1"/>
</dbReference>
<dbReference type="RefSeq" id="XP_003740974.1">
    <property type="nucleotide sequence ID" value="XM_003740926.2"/>
</dbReference>
<evidence type="ECO:0000256" key="1">
    <source>
        <dbReference type="ARBA" id="ARBA00020216"/>
    </source>
</evidence>
<dbReference type="FunFam" id="3.30.710.10:FF:000042">
    <property type="entry name" value="BTB/POZ domain-containing protein 9"/>
    <property type="match status" value="1"/>
</dbReference>
<protein>
    <recommendedName>
        <fullName evidence="1">BTB/POZ domain-containing protein 9</fullName>
    </recommendedName>
</protein>
<reference evidence="4" key="1">
    <citation type="submission" date="2025-08" db="UniProtKB">
        <authorList>
            <consortium name="RefSeq"/>
        </authorList>
    </citation>
    <scope>IDENTIFICATION</scope>
</reference>
<dbReference type="PANTHER" id="PTHR46306">
    <property type="entry name" value="BTB/POZ DOMAIN-CONTAINING PROTEIN 9"/>
    <property type="match status" value="1"/>
</dbReference>
<dbReference type="InterPro" id="IPR011333">
    <property type="entry name" value="SKP1/BTB/POZ_sf"/>
</dbReference>
<dbReference type="InterPro" id="IPR000210">
    <property type="entry name" value="BTB/POZ_dom"/>
</dbReference>
<dbReference type="Proteomes" id="UP000694867">
    <property type="component" value="Unplaced"/>
</dbReference>
<dbReference type="Gene3D" id="2.60.120.260">
    <property type="entry name" value="Galactose-binding domain-like"/>
    <property type="match status" value="2"/>
</dbReference>
<gene>
    <name evidence="4" type="primary">LOC100900442</name>
</gene>
<dbReference type="Pfam" id="PF00651">
    <property type="entry name" value="BTB"/>
    <property type="match status" value="1"/>
</dbReference>
<dbReference type="SMART" id="SM00875">
    <property type="entry name" value="BACK"/>
    <property type="match status" value="1"/>
</dbReference>
<name>A0AAJ6QNT9_9ACAR</name>
<dbReference type="InterPro" id="IPR011705">
    <property type="entry name" value="BACK"/>
</dbReference>
<dbReference type="KEGG" id="goe:100900442"/>
<dbReference type="PANTHER" id="PTHR46306:SF1">
    <property type="entry name" value="BTB_POZ DOMAIN-CONTAINING PROTEIN 9"/>
    <property type="match status" value="1"/>
</dbReference>
<evidence type="ECO:0000313" key="4">
    <source>
        <dbReference type="RefSeq" id="XP_003740974.1"/>
    </source>
</evidence>
<dbReference type="CDD" id="cd18287">
    <property type="entry name" value="BTB_POZ_BTBD9"/>
    <property type="match status" value="1"/>
</dbReference>
<dbReference type="Pfam" id="PF00754">
    <property type="entry name" value="F5_F8_type_C"/>
    <property type="match status" value="2"/>
</dbReference>
<dbReference type="GO" id="GO:0005737">
    <property type="term" value="C:cytoplasm"/>
    <property type="evidence" value="ECO:0007669"/>
    <property type="project" value="TreeGrafter"/>
</dbReference>
<dbReference type="GeneID" id="100900442"/>
<dbReference type="FunFam" id="1.25.40.420:FF:000005">
    <property type="entry name" value="BTB/POZ domain-containing protein 9"/>
    <property type="match status" value="1"/>
</dbReference>
<dbReference type="GO" id="GO:0048512">
    <property type="term" value="P:circadian behavior"/>
    <property type="evidence" value="ECO:0007669"/>
    <property type="project" value="TreeGrafter"/>
</dbReference>
<evidence type="ECO:0000313" key="3">
    <source>
        <dbReference type="Proteomes" id="UP000694867"/>
    </source>
</evidence>
<sequence>MSDQSDSLRHSEVEHTNFLSECIGSLLLDTEYSDVTFIVEDERLSAHKLILASSCDYFRALLRGGMRESTQKEIVLPGPPLGAFKLLLSYVYTGHLSLGALKEDVILEVLELAHQYGFEKLQEALCRYLQEILSVRNVCMVYDKAQLFHLDQLSETCCRFMDRHAEAVLQSKPFLQLSTAALAAMLSRDSFFVKEIEIFEAVRRWRAERPDDEDVSSILKAVRLPLIETADLLNVVRGSGLIPADQLLDAIHRKTECRDVDLNYRGSKLPEENVATASHFAQVLTGEPRSDLLEPKTNRKYDIDRGFTKHSIDDGEGITIALGEPSIINHVVLRLWDKDPRSYSYYVEVSMNLKDWYRVIDHSNYLCRSLQKLYFEPRVVNYIRVVGTHNAANNLFHLVSFEAMYTERQFKLSQGIYVPEENVASVGKEACVIEGVSRNRHTLIDGNFTSYDWDSGYTCHQVGAGSIIVQLPQPYMVDSMRMLLWDWDSRAYSYYIETSTDMKEWTRVADRTSQRCRSWQILTFKPLPVVFIKIVGTANTANEVFHCVHFECPAQVRSLEECPASGHDV</sequence>
<dbReference type="SUPFAM" id="SSF54695">
    <property type="entry name" value="POZ domain"/>
    <property type="match status" value="1"/>
</dbReference>
<keyword evidence="3" id="KW-1185">Reference proteome</keyword>
<dbReference type="InterPro" id="IPR008979">
    <property type="entry name" value="Galactose-bd-like_sf"/>
</dbReference>
<dbReference type="AlphaFoldDB" id="A0AAJ6QNT9"/>
<dbReference type="CDD" id="cd14822">
    <property type="entry name" value="BACK_BTBD9"/>
    <property type="match status" value="1"/>
</dbReference>
<dbReference type="Gene3D" id="3.30.710.10">
    <property type="entry name" value="Potassium Channel Kv1.1, Chain A"/>
    <property type="match status" value="1"/>
</dbReference>
<feature type="domain" description="BTB" evidence="2">
    <location>
        <begin position="33"/>
        <end position="100"/>
    </location>
</feature>
<dbReference type="Gene3D" id="1.25.40.420">
    <property type="match status" value="1"/>
</dbReference>
<dbReference type="FunFam" id="2.60.120.260:FF:000051">
    <property type="entry name" value="BTB/POZ domain-containing protein 9"/>
    <property type="match status" value="1"/>
</dbReference>
<dbReference type="SMART" id="SM00225">
    <property type="entry name" value="BTB"/>
    <property type="match status" value="1"/>
</dbReference>
<dbReference type="InterPro" id="IPR034091">
    <property type="entry name" value="BTBD9_BACK-like_dom"/>
</dbReference>
<evidence type="ECO:0000259" key="2">
    <source>
        <dbReference type="PROSITE" id="PS50097"/>
    </source>
</evidence>
<dbReference type="Pfam" id="PF07707">
    <property type="entry name" value="BACK"/>
    <property type="match status" value="1"/>
</dbReference>
<proteinExistence type="predicted"/>
<dbReference type="InterPro" id="IPR052407">
    <property type="entry name" value="BTB_POZ_domain_cont_9"/>
</dbReference>
<dbReference type="InterPro" id="IPR000421">
    <property type="entry name" value="FA58C"/>
</dbReference>
<dbReference type="GO" id="GO:0050804">
    <property type="term" value="P:modulation of chemical synaptic transmission"/>
    <property type="evidence" value="ECO:0007669"/>
    <property type="project" value="TreeGrafter"/>
</dbReference>
<organism evidence="3 4">
    <name type="scientific">Galendromus occidentalis</name>
    <name type="common">western predatory mite</name>
    <dbReference type="NCBI Taxonomy" id="34638"/>
    <lineage>
        <taxon>Eukaryota</taxon>
        <taxon>Metazoa</taxon>
        <taxon>Ecdysozoa</taxon>
        <taxon>Arthropoda</taxon>
        <taxon>Chelicerata</taxon>
        <taxon>Arachnida</taxon>
        <taxon>Acari</taxon>
        <taxon>Parasitiformes</taxon>
        <taxon>Mesostigmata</taxon>
        <taxon>Gamasina</taxon>
        <taxon>Phytoseioidea</taxon>
        <taxon>Phytoseiidae</taxon>
        <taxon>Typhlodrominae</taxon>
        <taxon>Galendromus</taxon>
    </lineage>
</organism>
<dbReference type="GO" id="GO:0008344">
    <property type="term" value="P:adult locomotory behavior"/>
    <property type="evidence" value="ECO:0007669"/>
    <property type="project" value="TreeGrafter"/>
</dbReference>